<reference evidence="2 3" key="1">
    <citation type="journal article" date="2019" name="Int. J. Syst. Evol. Microbiol.">
        <title>The Global Catalogue of Microorganisms (GCM) 10K type strain sequencing project: providing services to taxonomists for standard genome sequencing and annotation.</title>
        <authorList>
            <consortium name="The Broad Institute Genomics Platform"/>
            <consortium name="The Broad Institute Genome Sequencing Center for Infectious Disease"/>
            <person name="Wu L."/>
            <person name="Ma J."/>
        </authorList>
    </citation>
    <scope>NUCLEOTIDE SEQUENCE [LARGE SCALE GENOMIC DNA]</scope>
    <source>
        <strain evidence="2 3">JCM 6242</strain>
    </source>
</reference>
<feature type="compositionally biased region" description="Low complexity" evidence="1">
    <location>
        <begin position="95"/>
        <end position="111"/>
    </location>
</feature>
<evidence type="ECO:0000313" key="3">
    <source>
        <dbReference type="Proteomes" id="UP001500831"/>
    </source>
</evidence>
<feature type="compositionally biased region" description="Basic and acidic residues" evidence="1">
    <location>
        <begin position="52"/>
        <end position="63"/>
    </location>
</feature>
<feature type="region of interest" description="Disordered" evidence="1">
    <location>
        <begin position="1"/>
        <end position="126"/>
    </location>
</feature>
<comment type="caution">
    <text evidence="2">The sequence shown here is derived from an EMBL/GenBank/DDBJ whole genome shotgun (WGS) entry which is preliminary data.</text>
</comment>
<dbReference type="Proteomes" id="UP001500831">
    <property type="component" value="Unassembled WGS sequence"/>
</dbReference>
<gene>
    <name evidence="2" type="ORF">GCM10010517_56680</name>
</gene>
<organism evidence="2 3">
    <name type="scientific">Streptosporangium fragile</name>
    <dbReference type="NCBI Taxonomy" id="46186"/>
    <lineage>
        <taxon>Bacteria</taxon>
        <taxon>Bacillati</taxon>
        <taxon>Actinomycetota</taxon>
        <taxon>Actinomycetes</taxon>
        <taxon>Streptosporangiales</taxon>
        <taxon>Streptosporangiaceae</taxon>
        <taxon>Streptosporangium</taxon>
    </lineage>
</organism>
<evidence type="ECO:0000256" key="1">
    <source>
        <dbReference type="SAM" id="MobiDB-lite"/>
    </source>
</evidence>
<name>A0ABN3W3J5_9ACTN</name>
<dbReference type="EMBL" id="BAAAVI010000049">
    <property type="protein sequence ID" value="GAA2892195.1"/>
    <property type="molecule type" value="Genomic_DNA"/>
</dbReference>
<accession>A0ABN3W3J5</accession>
<sequence>MVTGCRTPVLGGRVTEPPADDDFSGPGPGLRRNRNTDSDPARWALNGGTFRLEGRPGPEDPRPRGNMPARRRLPGGPRCPGGRDARVGAMPAPLADGAAGHTTFGGFTVTAESGDTTQRAQRGREQ</sequence>
<keyword evidence="3" id="KW-1185">Reference proteome</keyword>
<proteinExistence type="predicted"/>
<protein>
    <submittedName>
        <fullName evidence="2">Uncharacterized protein</fullName>
    </submittedName>
</protein>
<evidence type="ECO:0000313" key="2">
    <source>
        <dbReference type="EMBL" id="GAA2892195.1"/>
    </source>
</evidence>